<gene>
    <name evidence="4" type="ORF">A3C92_02260</name>
</gene>
<keyword evidence="1" id="KW-0808">Transferase</keyword>
<dbReference type="PANTHER" id="PTHR43793">
    <property type="entry name" value="FAD SYNTHASE"/>
    <property type="match status" value="1"/>
</dbReference>
<evidence type="ECO:0000313" key="5">
    <source>
        <dbReference type="Proteomes" id="UP000177177"/>
    </source>
</evidence>
<sequence length="184" mass="20713">MIGSNIHRDPRHKIIPDYTALAEAARGLRAIGHKVAMTIGSWDLLHIGHVRYLNIAKARGDMLIVGVDTDRAIKLYKGPLRPVVPYEERCEMLSYQTCVDLITPVDDVNDAGKWQYGLIQAVRPDVFVAVQDSYPESQLEEIRRHCGEVVVLPRQAQNTSTTNLVQGAVKKHLDQMYSLLEKRA</sequence>
<proteinExistence type="predicted"/>
<dbReference type="GO" id="GO:0016779">
    <property type="term" value="F:nucleotidyltransferase activity"/>
    <property type="evidence" value="ECO:0007669"/>
    <property type="project" value="UniProtKB-KW"/>
</dbReference>
<evidence type="ECO:0000256" key="1">
    <source>
        <dbReference type="ARBA" id="ARBA00022679"/>
    </source>
</evidence>
<dbReference type="InterPro" id="IPR050385">
    <property type="entry name" value="Archaeal_FAD_synthase"/>
</dbReference>
<dbReference type="SUPFAM" id="SSF52374">
    <property type="entry name" value="Nucleotidylyl transferase"/>
    <property type="match status" value="1"/>
</dbReference>
<protein>
    <recommendedName>
        <fullName evidence="3">Cytidyltransferase-like domain-containing protein</fullName>
    </recommendedName>
</protein>
<reference evidence="4 5" key="1">
    <citation type="journal article" date="2016" name="Nat. Commun.">
        <title>Thousands of microbial genomes shed light on interconnected biogeochemical processes in an aquifer system.</title>
        <authorList>
            <person name="Anantharaman K."/>
            <person name="Brown C.T."/>
            <person name="Hug L.A."/>
            <person name="Sharon I."/>
            <person name="Castelle C.J."/>
            <person name="Probst A.J."/>
            <person name="Thomas B.C."/>
            <person name="Singh A."/>
            <person name="Wilkins M.J."/>
            <person name="Karaoz U."/>
            <person name="Brodie E.L."/>
            <person name="Williams K.H."/>
            <person name="Hubbard S.S."/>
            <person name="Banfield J.F."/>
        </authorList>
    </citation>
    <scope>NUCLEOTIDE SEQUENCE [LARGE SCALE GENOMIC DNA]</scope>
</reference>
<name>A0A1G2KX01_9BACT</name>
<dbReference type="Proteomes" id="UP000177177">
    <property type="component" value="Unassembled WGS sequence"/>
</dbReference>
<dbReference type="AlphaFoldDB" id="A0A1G2KX01"/>
<comment type="caution">
    <text evidence="4">The sequence shown here is derived from an EMBL/GenBank/DDBJ whole genome shotgun (WGS) entry which is preliminary data.</text>
</comment>
<evidence type="ECO:0000259" key="3">
    <source>
        <dbReference type="Pfam" id="PF01467"/>
    </source>
</evidence>
<dbReference type="Pfam" id="PF01467">
    <property type="entry name" value="CTP_transf_like"/>
    <property type="match status" value="1"/>
</dbReference>
<evidence type="ECO:0000256" key="2">
    <source>
        <dbReference type="ARBA" id="ARBA00022695"/>
    </source>
</evidence>
<evidence type="ECO:0000313" key="4">
    <source>
        <dbReference type="EMBL" id="OHA03985.1"/>
    </source>
</evidence>
<keyword evidence="2" id="KW-0548">Nucleotidyltransferase</keyword>
<dbReference type="InterPro" id="IPR014729">
    <property type="entry name" value="Rossmann-like_a/b/a_fold"/>
</dbReference>
<dbReference type="InterPro" id="IPR004821">
    <property type="entry name" value="Cyt_trans-like"/>
</dbReference>
<organism evidence="4 5">
    <name type="scientific">Candidatus Sungbacteria bacterium RIFCSPHIGHO2_02_FULL_53_17</name>
    <dbReference type="NCBI Taxonomy" id="1802275"/>
    <lineage>
        <taxon>Bacteria</taxon>
        <taxon>Candidatus Sungiibacteriota</taxon>
    </lineage>
</organism>
<accession>A0A1G2KX01</accession>
<dbReference type="PANTHER" id="PTHR43793:SF1">
    <property type="entry name" value="FAD SYNTHASE"/>
    <property type="match status" value="1"/>
</dbReference>
<dbReference type="EMBL" id="MHQN01000007">
    <property type="protein sequence ID" value="OHA03985.1"/>
    <property type="molecule type" value="Genomic_DNA"/>
</dbReference>
<dbReference type="Gene3D" id="3.40.50.620">
    <property type="entry name" value="HUPs"/>
    <property type="match status" value="1"/>
</dbReference>
<dbReference type="NCBIfam" id="TIGR00125">
    <property type="entry name" value="cyt_tran_rel"/>
    <property type="match status" value="1"/>
</dbReference>
<feature type="domain" description="Cytidyltransferase-like" evidence="3">
    <location>
        <begin position="38"/>
        <end position="153"/>
    </location>
</feature>